<proteinExistence type="predicted"/>
<reference evidence="1" key="1">
    <citation type="submission" date="2019-08" db="EMBL/GenBank/DDBJ databases">
        <authorList>
            <person name="Kucharzyk K."/>
            <person name="Murdoch R.W."/>
            <person name="Higgins S."/>
            <person name="Loffler F."/>
        </authorList>
    </citation>
    <scope>NUCLEOTIDE SEQUENCE</scope>
</reference>
<dbReference type="AlphaFoldDB" id="A0A645E605"/>
<accession>A0A645E605</accession>
<gene>
    <name evidence="1" type="ORF">SDC9_143983</name>
</gene>
<organism evidence="1">
    <name type="scientific">bioreactor metagenome</name>
    <dbReference type="NCBI Taxonomy" id="1076179"/>
    <lineage>
        <taxon>unclassified sequences</taxon>
        <taxon>metagenomes</taxon>
        <taxon>ecological metagenomes</taxon>
    </lineage>
</organism>
<name>A0A645E605_9ZZZZ</name>
<protein>
    <submittedName>
        <fullName evidence="1">Uncharacterized protein</fullName>
    </submittedName>
</protein>
<evidence type="ECO:0000313" key="1">
    <source>
        <dbReference type="EMBL" id="MPM96818.1"/>
    </source>
</evidence>
<sequence length="92" mass="9941">MLATLGFNLVPTARSPLSFMTVVLNLTSFLNSVNSTPYIFLFSSRKALSSNLLPDDMIATSFPSESYIGLAARIDNGISRPTASPEQVFPVL</sequence>
<dbReference type="EMBL" id="VSSQ01043158">
    <property type="protein sequence ID" value="MPM96818.1"/>
    <property type="molecule type" value="Genomic_DNA"/>
</dbReference>
<comment type="caution">
    <text evidence="1">The sequence shown here is derived from an EMBL/GenBank/DDBJ whole genome shotgun (WGS) entry which is preliminary data.</text>
</comment>